<keyword evidence="4" id="KW-1185">Reference proteome</keyword>
<sequence>RIDQLDLELFSDLLTTSTPPALNNEQKEGDVERISTLEVNSDISDDALMKQRSQYGQTPPLFGVLHDKNGAQHDSSTTTTTTTSARSHHGGNTTEKEEFRVEDYFQEVQPFPEDADLSLPADQSSSDIDHRAKKRSSSLFLAMDVDDLFAGMQPAPLASLVSDPSRHHYDHDERKLDELAVVAIEELNTSNRQSDDNNEDVANNNNNNASKSKKKRFLQSRPETFQEALVRHAATIAFPSLLTLPACLLFDSTITFSVRLLVHPVDPNDILIGVVGLLVYGGLLIACIAFTLCVTRSPAPLKVRLTHPLVGSAKLRFLRYLFLPSHHYEPRRRRDRRQQNMMSYVLEEFRIPQFFCCDLALSALIASLAGVGISRRELCTKLAAVALAGHVVFFLAVIWLRPFTVRFAFGLAVAAAGLGVISSLFTLLSMSTGSLVLGTINQYAEIGMLWVSALGSIVTLISIVAYVRNRCAADRKSSGRKAASEEEKPHSVGFDDQVSRRDGVGSLHDRSLCGLPRRQ</sequence>
<dbReference type="EMBL" id="CYKH01002196">
    <property type="protein sequence ID" value="CUG93820.1"/>
    <property type="molecule type" value="Genomic_DNA"/>
</dbReference>
<organism evidence="3 4">
    <name type="scientific">Bodo saltans</name>
    <name type="common">Flagellated protozoan</name>
    <dbReference type="NCBI Taxonomy" id="75058"/>
    <lineage>
        <taxon>Eukaryota</taxon>
        <taxon>Discoba</taxon>
        <taxon>Euglenozoa</taxon>
        <taxon>Kinetoplastea</taxon>
        <taxon>Metakinetoplastina</taxon>
        <taxon>Eubodonida</taxon>
        <taxon>Bodonidae</taxon>
        <taxon>Bodo</taxon>
    </lineage>
</organism>
<accession>A0A0S4JTV2</accession>
<evidence type="ECO:0000256" key="2">
    <source>
        <dbReference type="SAM" id="Phobius"/>
    </source>
</evidence>
<feature type="non-terminal residue" evidence="3">
    <location>
        <position position="1"/>
    </location>
</feature>
<evidence type="ECO:0000313" key="3">
    <source>
        <dbReference type="EMBL" id="CUG93820.1"/>
    </source>
</evidence>
<keyword evidence="2 3" id="KW-0812">Transmembrane</keyword>
<evidence type="ECO:0000313" key="4">
    <source>
        <dbReference type="Proteomes" id="UP000051952"/>
    </source>
</evidence>
<feature type="region of interest" description="Disordered" evidence="1">
    <location>
        <begin position="188"/>
        <end position="218"/>
    </location>
</feature>
<feature type="transmembrane region" description="Helical" evidence="2">
    <location>
        <begin position="382"/>
        <end position="400"/>
    </location>
</feature>
<dbReference type="AlphaFoldDB" id="A0A0S4JTV2"/>
<feature type="compositionally biased region" description="Basic and acidic residues" evidence="1">
    <location>
        <begin position="497"/>
        <end position="511"/>
    </location>
</feature>
<proteinExistence type="predicted"/>
<dbReference type="VEuPathDB" id="TriTrypDB:BSAL_44945"/>
<feature type="transmembrane region" description="Helical" evidence="2">
    <location>
        <begin position="351"/>
        <end position="370"/>
    </location>
</feature>
<protein>
    <submittedName>
        <fullName evidence="3">Transmembrane protein, putative</fullName>
    </submittedName>
</protein>
<feature type="transmembrane region" description="Helical" evidence="2">
    <location>
        <begin position="236"/>
        <end position="258"/>
    </location>
</feature>
<feature type="region of interest" description="Disordered" evidence="1">
    <location>
        <begin position="476"/>
        <end position="519"/>
    </location>
</feature>
<feature type="region of interest" description="Disordered" evidence="1">
    <location>
        <begin position="57"/>
        <end position="99"/>
    </location>
</feature>
<reference evidence="4" key="1">
    <citation type="submission" date="2015-09" db="EMBL/GenBank/DDBJ databases">
        <authorList>
            <consortium name="Pathogen Informatics"/>
        </authorList>
    </citation>
    <scope>NUCLEOTIDE SEQUENCE [LARGE SCALE GENOMIC DNA]</scope>
    <source>
        <strain evidence="4">Lake Konstanz</strain>
    </source>
</reference>
<keyword evidence="2" id="KW-1133">Transmembrane helix</keyword>
<dbReference type="Proteomes" id="UP000051952">
    <property type="component" value="Unassembled WGS sequence"/>
</dbReference>
<feature type="compositionally biased region" description="Low complexity" evidence="1">
    <location>
        <begin position="200"/>
        <end position="210"/>
    </location>
</feature>
<name>A0A0S4JTV2_BODSA</name>
<feature type="compositionally biased region" description="Low complexity" evidence="1">
    <location>
        <begin position="75"/>
        <end position="84"/>
    </location>
</feature>
<evidence type="ECO:0000256" key="1">
    <source>
        <dbReference type="SAM" id="MobiDB-lite"/>
    </source>
</evidence>
<feature type="transmembrane region" description="Helical" evidence="2">
    <location>
        <begin position="270"/>
        <end position="294"/>
    </location>
</feature>
<feature type="transmembrane region" description="Helical" evidence="2">
    <location>
        <begin position="407"/>
        <end position="428"/>
    </location>
</feature>
<gene>
    <name evidence="3" type="ORF">BSAL_44945</name>
</gene>
<keyword evidence="2" id="KW-0472">Membrane</keyword>
<feature type="transmembrane region" description="Helical" evidence="2">
    <location>
        <begin position="448"/>
        <end position="467"/>
    </location>
</feature>
<feature type="compositionally biased region" description="Basic and acidic residues" evidence="1">
    <location>
        <begin position="476"/>
        <end position="490"/>
    </location>
</feature>